<evidence type="ECO:0000256" key="3">
    <source>
        <dbReference type="ARBA" id="ARBA00022475"/>
    </source>
</evidence>
<dbReference type="NCBIfam" id="TIGR03923">
    <property type="entry name" value="T7SS_EccE"/>
    <property type="match status" value="1"/>
</dbReference>
<dbReference type="InterPro" id="IPR021368">
    <property type="entry name" value="T7SS_EccE"/>
</dbReference>
<evidence type="ECO:0000313" key="12">
    <source>
        <dbReference type="Proteomes" id="UP000466894"/>
    </source>
</evidence>
<keyword evidence="5 7" id="KW-1133">Transmembrane helix</keyword>
<accession>A0A7I7PJD4</accession>
<evidence type="ECO:0000256" key="1">
    <source>
        <dbReference type="ARBA" id="ARBA00004236"/>
    </source>
</evidence>
<sequence length="402" mass="44865">MRAQRRFGLDLSWPRLTVVFLIDVAVLALVSHLPDAWQTNHIAWWSGVAVAALVTIVALISYRRTPLATALAARVLDRFVDPEMTLTEGCTPAIDHQRRYGRDVVGIREYDGQLVAVVAVDGHDEATSGRHRNQGAGQGWLPVEAIAARLRQFDVRLDAIDIVSVGTRHSSETRVVADDDDDDDTGPLEDWRPFDEHHTWLVLRMDPQRNVAAVAARDSVASTLAAAAERLAYDLDGRRWRARPLTSAEIDDMDATVLAGLQPAHVSPRRRRLKYKQPEGHKEFVTSFWVSPRDITSDTLERLWQPDTAATAVTLRLTPRHGGAEVSAWVRYHSSQRLRRRVWSGLNRLTGRQLDAVCASMPVPTRRSRLAVPGRELRDDEDLAVLVGQAPEQSPTPAVAQR</sequence>
<dbReference type="EMBL" id="AP022583">
    <property type="protein sequence ID" value="BBY08704.1"/>
    <property type="molecule type" value="Genomic_DNA"/>
</dbReference>
<evidence type="ECO:0000256" key="2">
    <source>
        <dbReference type="ARBA" id="ARBA00007759"/>
    </source>
</evidence>
<dbReference type="GO" id="GO:0005886">
    <property type="term" value="C:plasma membrane"/>
    <property type="evidence" value="ECO:0007669"/>
    <property type="project" value="UniProtKB-SubCell"/>
</dbReference>
<comment type="similarity">
    <text evidence="2">Belongs to the EccE family.</text>
</comment>
<keyword evidence="6 7" id="KW-0472">Membrane</keyword>
<dbReference type="OrthoDB" id="4672446at2"/>
<feature type="transmembrane region" description="Helical" evidence="7">
    <location>
        <begin position="42"/>
        <end position="62"/>
    </location>
</feature>
<feature type="domain" description="Type VII secretion system protein EccE" evidence="8">
    <location>
        <begin position="196"/>
        <end position="290"/>
    </location>
</feature>
<name>A0A7I7PJD4_9MYCO</name>
<evidence type="ECO:0000256" key="6">
    <source>
        <dbReference type="ARBA" id="ARBA00023136"/>
    </source>
</evidence>
<evidence type="ECO:0000313" key="10">
    <source>
        <dbReference type="EMBL" id="ORB10882.1"/>
    </source>
</evidence>
<protein>
    <submittedName>
        <fullName evidence="9">Type VII secretion protein EccE</fullName>
    </submittedName>
</protein>
<gene>
    <name evidence="10" type="ORF">BST37_21905</name>
    <name evidence="9" type="ORF">MNVI_40220</name>
</gene>
<dbReference type="KEGG" id="mnv:MNVI_40220"/>
<dbReference type="Proteomes" id="UP000192374">
    <property type="component" value="Unassembled WGS sequence"/>
</dbReference>
<proteinExistence type="inferred from homology"/>
<evidence type="ECO:0000256" key="5">
    <source>
        <dbReference type="ARBA" id="ARBA00022989"/>
    </source>
</evidence>
<keyword evidence="3" id="KW-1003">Cell membrane</keyword>
<dbReference type="AlphaFoldDB" id="A0A7I7PJD4"/>
<comment type="subcellular location">
    <subcellularLocation>
        <location evidence="1">Cell membrane</location>
    </subcellularLocation>
</comment>
<dbReference type="EMBL" id="MVIC01000077">
    <property type="protein sequence ID" value="ORB10882.1"/>
    <property type="molecule type" value="Genomic_DNA"/>
</dbReference>
<reference evidence="10 11" key="1">
    <citation type="submission" date="2017-02" db="EMBL/GenBank/DDBJ databases">
        <title>The new phylogeny of genus Mycobacterium.</title>
        <authorList>
            <person name="Tortoli E."/>
            <person name="Trovato A."/>
            <person name="Cirillo D.M."/>
        </authorList>
    </citation>
    <scope>NUCLEOTIDE SEQUENCE [LARGE SCALE GENOMIC DNA]</scope>
    <source>
        <strain evidence="10 11">DSM 45145</strain>
    </source>
</reference>
<evidence type="ECO:0000313" key="9">
    <source>
        <dbReference type="EMBL" id="BBY08704.1"/>
    </source>
</evidence>
<evidence type="ECO:0000256" key="7">
    <source>
        <dbReference type="SAM" id="Phobius"/>
    </source>
</evidence>
<dbReference type="RefSeq" id="WP_083090020.1">
    <property type="nucleotide sequence ID" value="NZ_AP022583.1"/>
</dbReference>
<keyword evidence="4 7" id="KW-0812">Transmembrane</keyword>
<dbReference type="Proteomes" id="UP000466894">
    <property type="component" value="Chromosome"/>
</dbReference>
<feature type="transmembrane region" description="Helical" evidence="7">
    <location>
        <begin position="12"/>
        <end position="30"/>
    </location>
</feature>
<organism evidence="9 12">
    <name type="scientific">Mycobacterium noviomagense</name>
    <dbReference type="NCBI Taxonomy" id="459858"/>
    <lineage>
        <taxon>Bacteria</taxon>
        <taxon>Bacillati</taxon>
        <taxon>Actinomycetota</taxon>
        <taxon>Actinomycetes</taxon>
        <taxon>Mycobacteriales</taxon>
        <taxon>Mycobacteriaceae</taxon>
        <taxon>Mycobacterium</taxon>
    </lineage>
</organism>
<dbReference type="Pfam" id="PF11203">
    <property type="entry name" value="EccE"/>
    <property type="match status" value="1"/>
</dbReference>
<reference evidence="9" key="3">
    <citation type="submission" date="2020-02" db="EMBL/GenBank/DDBJ databases">
        <authorList>
            <person name="Matsumoto Y."/>
            <person name="Motooka D."/>
            <person name="Nakamura S."/>
        </authorList>
    </citation>
    <scope>NUCLEOTIDE SEQUENCE</scope>
    <source>
        <strain evidence="9">JCM 16367</strain>
    </source>
</reference>
<evidence type="ECO:0000256" key="4">
    <source>
        <dbReference type="ARBA" id="ARBA00022692"/>
    </source>
</evidence>
<reference evidence="9 12" key="2">
    <citation type="journal article" date="2019" name="Emerg. Microbes Infect.">
        <title>Comprehensive subspecies identification of 175 nontuberculous mycobacteria species based on 7547 genomic profiles.</title>
        <authorList>
            <person name="Matsumoto Y."/>
            <person name="Kinjo T."/>
            <person name="Motooka D."/>
            <person name="Nabeya D."/>
            <person name="Jung N."/>
            <person name="Uechi K."/>
            <person name="Horii T."/>
            <person name="Iida T."/>
            <person name="Fujita J."/>
            <person name="Nakamura S."/>
        </authorList>
    </citation>
    <scope>NUCLEOTIDE SEQUENCE [LARGE SCALE GENOMIC DNA]</scope>
    <source>
        <strain evidence="9 12">JCM 16367</strain>
    </source>
</reference>
<evidence type="ECO:0000259" key="8">
    <source>
        <dbReference type="Pfam" id="PF11203"/>
    </source>
</evidence>
<dbReference type="InterPro" id="IPR050051">
    <property type="entry name" value="EccE_dom"/>
</dbReference>
<evidence type="ECO:0000313" key="11">
    <source>
        <dbReference type="Proteomes" id="UP000192374"/>
    </source>
</evidence>
<keyword evidence="11" id="KW-1185">Reference proteome</keyword>